<dbReference type="Gene3D" id="3.30.70.360">
    <property type="match status" value="1"/>
</dbReference>
<dbReference type="RefSeq" id="WP_188532884.1">
    <property type="nucleotide sequence ID" value="NZ_BMGR01000015.1"/>
</dbReference>
<feature type="binding site" evidence="2">
    <location>
        <position position="159"/>
    </location>
    <ligand>
        <name>Mn(2+)</name>
        <dbReference type="ChEBI" id="CHEBI:29035"/>
        <label>2</label>
    </ligand>
</feature>
<dbReference type="InterPro" id="IPR036264">
    <property type="entry name" value="Bact_exopeptidase_dim_dom"/>
</dbReference>
<feature type="binding site" evidence="2">
    <location>
        <position position="359"/>
    </location>
    <ligand>
        <name>Mn(2+)</name>
        <dbReference type="ChEBI" id="CHEBI:29035"/>
        <label>2</label>
    </ligand>
</feature>
<keyword evidence="2" id="KW-0464">Manganese</keyword>
<dbReference type="AlphaFoldDB" id="A0A917G2F0"/>
<evidence type="ECO:0000313" key="5">
    <source>
        <dbReference type="Proteomes" id="UP000644756"/>
    </source>
</evidence>
<feature type="domain" description="Peptidase M20 dimerisation" evidence="3">
    <location>
        <begin position="183"/>
        <end position="278"/>
    </location>
</feature>
<protein>
    <submittedName>
        <fullName evidence="4">Peptidase</fullName>
    </submittedName>
</protein>
<reference evidence="4" key="1">
    <citation type="journal article" date="2014" name="Int. J. Syst. Evol. Microbiol.">
        <title>Complete genome sequence of Corynebacterium casei LMG S-19264T (=DSM 44701T), isolated from a smear-ripened cheese.</title>
        <authorList>
            <consortium name="US DOE Joint Genome Institute (JGI-PGF)"/>
            <person name="Walter F."/>
            <person name="Albersmeier A."/>
            <person name="Kalinowski J."/>
            <person name="Ruckert C."/>
        </authorList>
    </citation>
    <scope>NUCLEOTIDE SEQUENCE</scope>
    <source>
        <strain evidence="4">CGMCC 1.12987</strain>
    </source>
</reference>
<dbReference type="PANTHER" id="PTHR11014:SF63">
    <property type="entry name" value="METALLOPEPTIDASE, PUTATIVE (AFU_ORTHOLOGUE AFUA_6G09600)-RELATED"/>
    <property type="match status" value="1"/>
</dbReference>
<dbReference type="InterPro" id="IPR011650">
    <property type="entry name" value="Peptidase_M20_dimer"/>
</dbReference>
<dbReference type="Proteomes" id="UP000644756">
    <property type="component" value="Unassembled WGS sequence"/>
</dbReference>
<name>A0A917G2F0_9BACL</name>
<dbReference type="GO" id="GO:0019877">
    <property type="term" value="P:diaminopimelate biosynthetic process"/>
    <property type="evidence" value="ECO:0007669"/>
    <property type="project" value="UniProtKB-ARBA"/>
</dbReference>
<dbReference type="PANTHER" id="PTHR11014">
    <property type="entry name" value="PEPTIDASE M20 FAMILY MEMBER"/>
    <property type="match status" value="1"/>
</dbReference>
<evidence type="ECO:0000256" key="2">
    <source>
        <dbReference type="PIRSR" id="PIRSR005962-1"/>
    </source>
</evidence>
<dbReference type="CDD" id="cd03886">
    <property type="entry name" value="M20_Acy1"/>
    <property type="match status" value="1"/>
</dbReference>
<dbReference type="InterPro" id="IPR002933">
    <property type="entry name" value="Peptidase_M20"/>
</dbReference>
<dbReference type="Pfam" id="PF07687">
    <property type="entry name" value="M20_dimer"/>
    <property type="match status" value="1"/>
</dbReference>
<dbReference type="SUPFAM" id="SSF55031">
    <property type="entry name" value="Bacterial exopeptidase dimerisation domain"/>
    <property type="match status" value="1"/>
</dbReference>
<reference evidence="4" key="2">
    <citation type="submission" date="2020-09" db="EMBL/GenBank/DDBJ databases">
        <authorList>
            <person name="Sun Q."/>
            <person name="Zhou Y."/>
        </authorList>
    </citation>
    <scope>NUCLEOTIDE SEQUENCE</scope>
    <source>
        <strain evidence="4">CGMCC 1.12987</strain>
    </source>
</reference>
<dbReference type="Pfam" id="PF01546">
    <property type="entry name" value="Peptidase_M20"/>
    <property type="match status" value="1"/>
</dbReference>
<evidence type="ECO:0000313" key="4">
    <source>
        <dbReference type="EMBL" id="GGG19539.1"/>
    </source>
</evidence>
<dbReference type="EMBL" id="BMGR01000015">
    <property type="protein sequence ID" value="GGG19539.1"/>
    <property type="molecule type" value="Genomic_DNA"/>
</dbReference>
<proteinExistence type="predicted"/>
<keyword evidence="1" id="KW-0378">Hydrolase</keyword>
<dbReference type="GO" id="GO:0046872">
    <property type="term" value="F:metal ion binding"/>
    <property type="evidence" value="ECO:0007669"/>
    <property type="project" value="UniProtKB-KW"/>
</dbReference>
<dbReference type="NCBIfam" id="TIGR01891">
    <property type="entry name" value="amidohydrolases"/>
    <property type="match status" value="1"/>
</dbReference>
<dbReference type="GO" id="GO:0050118">
    <property type="term" value="F:N-acetyldiaminopimelate deacetylase activity"/>
    <property type="evidence" value="ECO:0007669"/>
    <property type="project" value="UniProtKB-ARBA"/>
</dbReference>
<dbReference type="FunFam" id="3.30.70.360:FF:000001">
    <property type="entry name" value="N-acetyldiaminopimelate deacetylase"/>
    <property type="match status" value="1"/>
</dbReference>
<dbReference type="SUPFAM" id="SSF53187">
    <property type="entry name" value="Zn-dependent exopeptidases"/>
    <property type="match status" value="1"/>
</dbReference>
<dbReference type="PIRSF" id="PIRSF005962">
    <property type="entry name" value="Pept_M20D_amidohydro"/>
    <property type="match status" value="1"/>
</dbReference>
<keyword evidence="2" id="KW-0479">Metal-binding</keyword>
<dbReference type="InterPro" id="IPR017439">
    <property type="entry name" value="Amidohydrolase"/>
</dbReference>
<feature type="binding site" evidence="2">
    <location>
        <position position="101"/>
    </location>
    <ligand>
        <name>Mn(2+)</name>
        <dbReference type="ChEBI" id="CHEBI:29035"/>
        <label>2</label>
    </ligand>
</feature>
<gene>
    <name evidence="4" type="ORF">GCM10010916_40470</name>
</gene>
<evidence type="ECO:0000256" key="1">
    <source>
        <dbReference type="ARBA" id="ARBA00022801"/>
    </source>
</evidence>
<sequence length="394" mass="42041">MSLLEQGKSYASQWIAFRRELHRYPELSFQESRTAAKVAGQLQQLGVPYKREVGGHGIVAELKGAGAGPVIALRADMDALPIQEETGLEFASAYPGIMHACGHDAHTAILLGAVKLLTQETFNGTVRFLFQSAEEINAGAKAMIEQGALNGVDEIYGLHNLPTLPAGMAATRYGALMGSVDRIELTITGKGGHGAIPDQCFDPVVCASAIVMGLQIIVSRELSPFDPAVVTIGSIRAGEANNVIPHTAVMTGTVRTFEPRVQEQMAGRLERIIKHIAAGYRCEAELHYIRQTPVLVNHDENMRHVDQVIDDILGAERRITAAPTMAGEDFSVYLQQVPGCFFWLGSGPAEGAGEAYGLHHPKYSLNEDCIPLGASLLAGIALARLSAAPADGAG</sequence>
<feature type="binding site" evidence="2">
    <location>
        <position position="135"/>
    </location>
    <ligand>
        <name>Mn(2+)</name>
        <dbReference type="ChEBI" id="CHEBI:29035"/>
        <label>2</label>
    </ligand>
</feature>
<comment type="cofactor">
    <cofactor evidence="2">
        <name>Mn(2+)</name>
        <dbReference type="ChEBI" id="CHEBI:29035"/>
    </cofactor>
    <text evidence="2">The Mn(2+) ion enhances activity.</text>
</comment>
<feature type="binding site" evidence="2">
    <location>
        <position position="103"/>
    </location>
    <ligand>
        <name>Mn(2+)</name>
        <dbReference type="ChEBI" id="CHEBI:29035"/>
        <label>2</label>
    </ligand>
</feature>
<accession>A0A917G2F0</accession>
<comment type="caution">
    <text evidence="4">The sequence shown here is derived from an EMBL/GenBank/DDBJ whole genome shotgun (WGS) entry which is preliminary data.</text>
</comment>
<evidence type="ECO:0000259" key="3">
    <source>
        <dbReference type="Pfam" id="PF07687"/>
    </source>
</evidence>
<keyword evidence="5" id="KW-1185">Reference proteome</keyword>
<dbReference type="Gene3D" id="3.40.630.10">
    <property type="entry name" value="Zn peptidases"/>
    <property type="match status" value="1"/>
</dbReference>
<organism evidence="4 5">
    <name type="scientific">Paenibacillus abyssi</name>
    <dbReference type="NCBI Taxonomy" id="1340531"/>
    <lineage>
        <taxon>Bacteria</taxon>
        <taxon>Bacillati</taxon>
        <taxon>Bacillota</taxon>
        <taxon>Bacilli</taxon>
        <taxon>Bacillales</taxon>
        <taxon>Paenibacillaceae</taxon>
        <taxon>Paenibacillus</taxon>
    </lineage>
</organism>